<dbReference type="InterPro" id="IPR027443">
    <property type="entry name" value="IPNS-like_sf"/>
</dbReference>
<dbReference type="Proteomes" id="UP000324241">
    <property type="component" value="Unassembled WGS sequence"/>
</dbReference>
<dbReference type="InterPro" id="IPR005123">
    <property type="entry name" value="Oxoglu/Fe-dep_dioxygenase_dom"/>
</dbReference>
<proteinExistence type="inferred from homology"/>
<dbReference type="PROSITE" id="PS51471">
    <property type="entry name" value="FE2OG_OXY"/>
    <property type="match status" value="1"/>
</dbReference>
<comment type="similarity">
    <text evidence="1">Belongs to the iron/ascorbate-dependent oxidoreductase family.</text>
</comment>
<evidence type="ECO:0000256" key="2">
    <source>
        <dbReference type="SAM" id="MobiDB-lite"/>
    </source>
</evidence>
<evidence type="ECO:0000313" key="4">
    <source>
        <dbReference type="EMBL" id="KAA8642441.1"/>
    </source>
</evidence>
<dbReference type="GO" id="GO:0044283">
    <property type="term" value="P:small molecule biosynthetic process"/>
    <property type="evidence" value="ECO:0007669"/>
    <property type="project" value="UniProtKB-ARBA"/>
</dbReference>
<sequence>MGSVTTIPTVDISAWLDPFSTEEDRQNVVDAMRHACTTYGFLSLVGHGVPPETQKQALDCAKLFFTLSQEEKMDVWIGKSKGRSFRGYEPPGIQVHQEGLLPDTKECFIIGHEVPEDHPDCGTFSTGPNLWPKSLPDEEFRTPIMQYQARMVELVKVLLKILAQGLPKEWKCPPNALDALAENEPSIPMRLLHYAPQPILDERQFGVGDHTDFGCITILLQEMGTEGLEVWYPPTRTWIPVPPQEHAYVINIGDMVQKFTGGYYRSARHRVVTFTEKHRYSVPFFLNGQLQLKCTALDGSGVETIVVLHSTSEILHPEAPKPERGRQDKHTEKPAYEGVSSITFDNHISIIYDNGISSDVEAVTFQRILLPILDRPWPADIPPWRIFVLSMTLPYDSRPKSSGSVQPRAQSMPILGLAHVCSSSRRLNSRARLLEIKAPLLRKALQMSRKHNAKLTAIVHQLTIRALSKAIPNSDITNFVSGTAVDIRGSIGTPGFTWGLFVSSYYERHPRLLHVARPELSDEM</sequence>
<evidence type="ECO:0000256" key="1">
    <source>
        <dbReference type="ARBA" id="ARBA00008056"/>
    </source>
</evidence>
<dbReference type="EMBL" id="QUQM01000008">
    <property type="protein sequence ID" value="KAA8642441.1"/>
    <property type="molecule type" value="Genomic_DNA"/>
</dbReference>
<name>A0A5M9M6R4_9EURO</name>
<evidence type="ECO:0000259" key="3">
    <source>
        <dbReference type="PROSITE" id="PS51471"/>
    </source>
</evidence>
<dbReference type="PANTHER" id="PTHR47990">
    <property type="entry name" value="2-OXOGLUTARATE (2OG) AND FE(II)-DEPENDENT OXYGENASE SUPERFAMILY PROTEIN-RELATED"/>
    <property type="match status" value="1"/>
</dbReference>
<comment type="caution">
    <text evidence="4">The sequence shown here is derived from an EMBL/GenBank/DDBJ whole genome shotgun (WGS) entry which is preliminary data.</text>
</comment>
<dbReference type="InterPro" id="IPR026992">
    <property type="entry name" value="DIOX_N"/>
</dbReference>
<evidence type="ECO:0000313" key="5">
    <source>
        <dbReference type="Proteomes" id="UP000324241"/>
    </source>
</evidence>
<dbReference type="AlphaFoldDB" id="A0A5M9M6R4"/>
<organism evidence="4 5">
    <name type="scientific">Aspergillus tanneri</name>
    <dbReference type="NCBI Taxonomy" id="1220188"/>
    <lineage>
        <taxon>Eukaryota</taxon>
        <taxon>Fungi</taxon>
        <taxon>Dikarya</taxon>
        <taxon>Ascomycota</taxon>
        <taxon>Pezizomycotina</taxon>
        <taxon>Eurotiomycetes</taxon>
        <taxon>Eurotiomycetidae</taxon>
        <taxon>Eurotiales</taxon>
        <taxon>Aspergillaceae</taxon>
        <taxon>Aspergillus</taxon>
        <taxon>Aspergillus subgen. Circumdati</taxon>
    </lineage>
</organism>
<protein>
    <recommendedName>
        <fullName evidence="3">Fe2OG dioxygenase domain-containing protein</fullName>
    </recommendedName>
</protein>
<dbReference type="SUPFAM" id="SSF51197">
    <property type="entry name" value="Clavaminate synthase-like"/>
    <property type="match status" value="1"/>
</dbReference>
<reference evidence="4 5" key="1">
    <citation type="submission" date="2019-08" db="EMBL/GenBank/DDBJ databases">
        <title>The genome sequence of a newly discovered highly antifungal drug resistant Aspergillus species, Aspergillus tanneri NIH 1004.</title>
        <authorList>
            <person name="Mounaud S."/>
            <person name="Singh I."/>
            <person name="Joardar V."/>
            <person name="Pakala S."/>
            <person name="Pakala S."/>
            <person name="Venepally P."/>
            <person name="Chung J.K."/>
            <person name="Losada L."/>
            <person name="Nierman W.C."/>
        </authorList>
    </citation>
    <scope>NUCLEOTIDE SEQUENCE [LARGE SCALE GENOMIC DNA]</scope>
    <source>
        <strain evidence="4 5">NIH1004</strain>
    </source>
</reference>
<dbReference type="Gene3D" id="2.60.120.330">
    <property type="entry name" value="B-lactam Antibiotic, Isopenicillin N Synthase, Chain"/>
    <property type="match status" value="1"/>
</dbReference>
<dbReference type="Pfam" id="PF14226">
    <property type="entry name" value="DIOX_N"/>
    <property type="match status" value="1"/>
</dbReference>
<dbReference type="GeneID" id="54334086"/>
<feature type="domain" description="Fe2OG dioxygenase" evidence="3">
    <location>
        <begin position="185"/>
        <end position="288"/>
    </location>
</feature>
<accession>A0A5M9M6R4</accession>
<dbReference type="Pfam" id="PF03171">
    <property type="entry name" value="2OG-FeII_Oxy"/>
    <property type="match status" value="1"/>
</dbReference>
<gene>
    <name evidence="4" type="ORF">ATNIH1004_011385</name>
</gene>
<dbReference type="InterPro" id="IPR050231">
    <property type="entry name" value="Iron_ascorbate_oxido_reductase"/>
</dbReference>
<feature type="region of interest" description="Disordered" evidence="2">
    <location>
        <begin position="316"/>
        <end position="335"/>
    </location>
</feature>
<dbReference type="VEuPathDB" id="FungiDB:EYZ11_010609"/>
<dbReference type="OrthoDB" id="288590at2759"/>
<dbReference type="InterPro" id="IPR044861">
    <property type="entry name" value="IPNS-like_FE2OG_OXY"/>
</dbReference>
<dbReference type="RefSeq" id="XP_033421803.1">
    <property type="nucleotide sequence ID" value="XM_033575948.1"/>
</dbReference>